<name>A0AAD8ULJ2_GLOAC</name>
<evidence type="ECO:0000313" key="2">
    <source>
        <dbReference type="EMBL" id="KAK1723979.1"/>
    </source>
</evidence>
<dbReference type="GeneID" id="85386502"/>
<keyword evidence="3" id="KW-1185">Reference proteome</keyword>
<feature type="transmembrane region" description="Helical" evidence="1">
    <location>
        <begin position="127"/>
        <end position="147"/>
    </location>
</feature>
<keyword evidence="1" id="KW-1133">Transmembrane helix</keyword>
<accession>A0AAD8ULJ2</accession>
<evidence type="ECO:0000256" key="1">
    <source>
        <dbReference type="SAM" id="Phobius"/>
    </source>
</evidence>
<dbReference type="Proteomes" id="UP001244207">
    <property type="component" value="Unassembled WGS sequence"/>
</dbReference>
<keyword evidence="1" id="KW-0812">Transmembrane</keyword>
<protein>
    <submittedName>
        <fullName evidence="2">Uncharacterized protein</fullName>
    </submittedName>
</protein>
<dbReference type="EMBL" id="JAHMHS010000057">
    <property type="protein sequence ID" value="KAK1723979.1"/>
    <property type="molecule type" value="Genomic_DNA"/>
</dbReference>
<gene>
    <name evidence="2" type="ORF">BDZ83DRAFT_364307</name>
</gene>
<keyword evidence="1" id="KW-0472">Membrane</keyword>
<dbReference type="AlphaFoldDB" id="A0AAD8ULJ2"/>
<proteinExistence type="predicted"/>
<comment type="caution">
    <text evidence="2">The sequence shown here is derived from an EMBL/GenBank/DDBJ whole genome shotgun (WGS) entry which is preliminary data.</text>
</comment>
<evidence type="ECO:0000313" key="3">
    <source>
        <dbReference type="Proteomes" id="UP001244207"/>
    </source>
</evidence>
<organism evidence="2 3">
    <name type="scientific">Glomerella acutata</name>
    <name type="common">Colletotrichum acutatum</name>
    <dbReference type="NCBI Taxonomy" id="27357"/>
    <lineage>
        <taxon>Eukaryota</taxon>
        <taxon>Fungi</taxon>
        <taxon>Dikarya</taxon>
        <taxon>Ascomycota</taxon>
        <taxon>Pezizomycotina</taxon>
        <taxon>Sordariomycetes</taxon>
        <taxon>Hypocreomycetidae</taxon>
        <taxon>Glomerellales</taxon>
        <taxon>Glomerellaceae</taxon>
        <taxon>Colletotrichum</taxon>
        <taxon>Colletotrichum acutatum species complex</taxon>
    </lineage>
</organism>
<reference evidence="2" key="1">
    <citation type="submission" date="2021-12" db="EMBL/GenBank/DDBJ databases">
        <title>Comparative genomics, transcriptomics and evolutionary studies reveal genomic signatures of adaptation to plant cell wall in hemibiotrophic fungi.</title>
        <authorList>
            <consortium name="DOE Joint Genome Institute"/>
            <person name="Baroncelli R."/>
            <person name="Diaz J.F."/>
            <person name="Benocci T."/>
            <person name="Peng M."/>
            <person name="Battaglia E."/>
            <person name="Haridas S."/>
            <person name="Andreopoulos W."/>
            <person name="Labutti K."/>
            <person name="Pangilinan J."/>
            <person name="Floch G.L."/>
            <person name="Makela M.R."/>
            <person name="Henrissat B."/>
            <person name="Grigoriev I.V."/>
            <person name="Crouch J.A."/>
            <person name="De Vries R.P."/>
            <person name="Sukno S.A."/>
            <person name="Thon M.R."/>
        </authorList>
    </citation>
    <scope>NUCLEOTIDE SEQUENCE</scope>
    <source>
        <strain evidence="2">CBS 112980</strain>
    </source>
</reference>
<dbReference type="RefSeq" id="XP_060364034.1">
    <property type="nucleotide sequence ID" value="XM_060502603.1"/>
</dbReference>
<feature type="transmembrane region" description="Helical" evidence="1">
    <location>
        <begin position="167"/>
        <end position="189"/>
    </location>
</feature>
<sequence>MMPRSPFISNEETRGRSFRPMERAVIRQWAPISRHRARGAFSGDGIDCRGDRRAVGGLWHRTQLPASTTRVWDKTRGAWLVPLSFLTLYRLCPRDFWASELCILTAMRCCTQRERTSGSGPALRYPWIRYFGFGRTMCVNVLVMAAYVRRPTTWQLAQRRFDLNDVYSTLIHSQLVLGVIFHSVFPLVIRILVLVKRKEGNIAVSER</sequence>